<evidence type="ECO:0000259" key="1">
    <source>
        <dbReference type="Pfam" id="PF01575"/>
    </source>
</evidence>
<feature type="non-terminal residue" evidence="2">
    <location>
        <position position="85"/>
    </location>
</feature>
<evidence type="ECO:0000313" key="3">
    <source>
        <dbReference type="Proteomes" id="UP000478064"/>
    </source>
</evidence>
<dbReference type="PRINTS" id="PR01483">
    <property type="entry name" value="FASYNTHASE"/>
</dbReference>
<dbReference type="EMBL" id="WIVU01000276">
    <property type="protein sequence ID" value="MQU09704.1"/>
    <property type="molecule type" value="Genomic_DNA"/>
</dbReference>
<dbReference type="Proteomes" id="UP000478064">
    <property type="component" value="Unassembled WGS sequence"/>
</dbReference>
<dbReference type="PANTHER" id="PTHR43437:SF3">
    <property type="entry name" value="HYDROXYACYL-THIOESTER DEHYDRATASE TYPE 2, MITOCHONDRIAL"/>
    <property type="match status" value="1"/>
</dbReference>
<proteinExistence type="predicted"/>
<gene>
    <name evidence="2" type="ORF">GHO27_29195</name>
</gene>
<dbReference type="Pfam" id="PF01575">
    <property type="entry name" value="MaoC_dehydratas"/>
    <property type="match status" value="1"/>
</dbReference>
<sequence length="85" mass="9125">MTTTPASPIDDLRVLRNRTFDELAIGDSASVERTLTLEDIQLFALQSGDLNPQHVDPEFAASTRFQGIIAHGMWGGALISGVLGT</sequence>
<reference evidence="2 3" key="1">
    <citation type="submission" date="2019-10" db="EMBL/GenBank/DDBJ databases">
        <title>Evaluation of single-gene subtyping targets for Pseudomonas.</title>
        <authorList>
            <person name="Reichler S.J."/>
            <person name="Orsi R.H."/>
            <person name="Wiedmann M."/>
            <person name="Martin N.H."/>
            <person name="Murphy S.I."/>
        </authorList>
    </citation>
    <scope>NUCLEOTIDE SEQUENCE [LARGE SCALE GENOMIC DNA]</scope>
    <source>
        <strain evidence="2 3">FSL R10-1637</strain>
    </source>
</reference>
<comment type="caution">
    <text evidence="2">The sequence shown here is derived from an EMBL/GenBank/DDBJ whole genome shotgun (WGS) entry which is preliminary data.</text>
</comment>
<dbReference type="InterPro" id="IPR003965">
    <property type="entry name" value="Fatty_acid_synthase"/>
</dbReference>
<accession>A0A6L5I250</accession>
<dbReference type="GO" id="GO:0004312">
    <property type="term" value="F:fatty acid synthase activity"/>
    <property type="evidence" value="ECO:0007669"/>
    <property type="project" value="InterPro"/>
</dbReference>
<dbReference type="Gene3D" id="3.10.129.10">
    <property type="entry name" value="Hotdog Thioesterase"/>
    <property type="match status" value="1"/>
</dbReference>
<feature type="domain" description="MaoC-like" evidence="1">
    <location>
        <begin position="30"/>
        <end position="81"/>
    </location>
</feature>
<dbReference type="RefSeq" id="WP_267130478.1">
    <property type="nucleotide sequence ID" value="NZ_WIVU01000276.1"/>
</dbReference>
<dbReference type="GO" id="GO:0005835">
    <property type="term" value="C:fatty acid synthase complex"/>
    <property type="evidence" value="ECO:0007669"/>
    <property type="project" value="InterPro"/>
</dbReference>
<dbReference type="AlphaFoldDB" id="A0A6L5I250"/>
<protein>
    <submittedName>
        <fullName evidence="2">Enoyl-CoA hydratase</fullName>
    </submittedName>
</protein>
<dbReference type="InterPro" id="IPR050965">
    <property type="entry name" value="UPF0336/Enoyl-CoA_hydratase"/>
</dbReference>
<dbReference type="SUPFAM" id="SSF54637">
    <property type="entry name" value="Thioesterase/thiol ester dehydrase-isomerase"/>
    <property type="match status" value="1"/>
</dbReference>
<dbReference type="InterPro" id="IPR029069">
    <property type="entry name" value="HotDog_dom_sf"/>
</dbReference>
<dbReference type="PANTHER" id="PTHR43437">
    <property type="entry name" value="HYDROXYACYL-THIOESTER DEHYDRATASE TYPE 2, MITOCHONDRIAL-RELATED"/>
    <property type="match status" value="1"/>
</dbReference>
<organism evidence="2 3">
    <name type="scientific">Pseudomonas helleri</name>
    <dbReference type="NCBI Taxonomy" id="1608996"/>
    <lineage>
        <taxon>Bacteria</taxon>
        <taxon>Pseudomonadati</taxon>
        <taxon>Pseudomonadota</taxon>
        <taxon>Gammaproteobacteria</taxon>
        <taxon>Pseudomonadales</taxon>
        <taxon>Pseudomonadaceae</taxon>
        <taxon>Pseudomonas</taxon>
    </lineage>
</organism>
<dbReference type="GO" id="GO:0019171">
    <property type="term" value="F:(3R)-hydroxyacyl-[acyl-carrier-protein] dehydratase activity"/>
    <property type="evidence" value="ECO:0007669"/>
    <property type="project" value="TreeGrafter"/>
</dbReference>
<name>A0A6L5I250_9PSED</name>
<evidence type="ECO:0000313" key="2">
    <source>
        <dbReference type="EMBL" id="MQU09704.1"/>
    </source>
</evidence>
<dbReference type="GO" id="GO:0006633">
    <property type="term" value="P:fatty acid biosynthetic process"/>
    <property type="evidence" value="ECO:0007669"/>
    <property type="project" value="InterPro"/>
</dbReference>
<dbReference type="InterPro" id="IPR002539">
    <property type="entry name" value="MaoC-like_dom"/>
</dbReference>